<dbReference type="RefSeq" id="XP_015175585.1">
    <property type="nucleotide sequence ID" value="XM_015320099.1"/>
</dbReference>
<dbReference type="SMART" id="SM00368">
    <property type="entry name" value="LRR_RI"/>
    <property type="match status" value="7"/>
</dbReference>
<evidence type="ECO:0000313" key="2">
    <source>
        <dbReference type="RefSeq" id="XP_015175585.1"/>
    </source>
</evidence>
<dbReference type="Gene3D" id="3.80.10.10">
    <property type="entry name" value="Ribonuclease Inhibitor"/>
    <property type="match status" value="1"/>
</dbReference>
<name>A0ABM1I5U8_POLDO</name>
<dbReference type="InterPro" id="IPR032675">
    <property type="entry name" value="LRR_dom_sf"/>
</dbReference>
<proteinExistence type="predicted"/>
<dbReference type="InterPro" id="IPR052394">
    <property type="entry name" value="LRR-containing"/>
</dbReference>
<protein>
    <submittedName>
        <fullName evidence="2">Ribonuclease inhibitor</fullName>
    </submittedName>
</protein>
<dbReference type="PANTHER" id="PTHR24114:SF2">
    <property type="entry name" value="F-BOX DOMAIN-CONTAINING PROTEIN-RELATED"/>
    <property type="match status" value="1"/>
</dbReference>
<gene>
    <name evidence="2" type="primary">LOC107065953</name>
</gene>
<sequence>MNSKQAVRKKDDDDVSIETLITPEEKDVISEKSPSESSIHPCLRDIDISDSQMKLSNLSTSFPIPNDPGVGPAFQILAIQESFEEGGIYKFDEHVRSKGLKVIQSIAKMLQTEYIDLRYYGIDPRIVEIICCALQNNASVHTIDFTDNWLTKSACYYLGELLQKSNTINNLILAKCRIGSKGTEKLCDGISVSSSLITLNLNSCDLNEKGLEVLALAVGDNQSLEELFLANNNLNKACAEHLCYIIAHSKSIKWLDLSSNSLFDQQTWKGLANALLKNYILVGLNLSWNGIDSECVKYLTIILRRSQLEILDLRNNMLTKSDAEIISKPLSKNNALEELYLGSNPLGAEGAFILISSLTLTNSPDSSLRLLNLENVWADKNILPELESIENEKPWLQIELGGILRNYKLVGPDVQKILLRRAQYEAMAQKRKKRRRNFGHFVLSLNDRPIRIGQFRQLIRNFKLRLSKSLIKEIINAFPGPRKTVDQALIKAIYLKEFPDTKPPPVKPSIKKEEEKKEEIEKVELEKSKVKQIPKEKPEYFEEISYEIEEDIFNDWYEELKYY</sequence>
<dbReference type="GeneID" id="107065953"/>
<accession>A0ABM1I5U8</accession>
<dbReference type="InterPro" id="IPR001611">
    <property type="entry name" value="Leu-rich_rpt"/>
</dbReference>
<dbReference type="Proteomes" id="UP000694924">
    <property type="component" value="Unplaced"/>
</dbReference>
<dbReference type="SUPFAM" id="SSF52047">
    <property type="entry name" value="RNI-like"/>
    <property type="match status" value="1"/>
</dbReference>
<organism evidence="1 2">
    <name type="scientific">Polistes dominula</name>
    <name type="common">European paper wasp</name>
    <name type="synonym">Vespa dominula</name>
    <dbReference type="NCBI Taxonomy" id="743375"/>
    <lineage>
        <taxon>Eukaryota</taxon>
        <taxon>Metazoa</taxon>
        <taxon>Ecdysozoa</taxon>
        <taxon>Arthropoda</taxon>
        <taxon>Hexapoda</taxon>
        <taxon>Insecta</taxon>
        <taxon>Pterygota</taxon>
        <taxon>Neoptera</taxon>
        <taxon>Endopterygota</taxon>
        <taxon>Hymenoptera</taxon>
        <taxon>Apocrita</taxon>
        <taxon>Aculeata</taxon>
        <taxon>Vespoidea</taxon>
        <taxon>Vespidae</taxon>
        <taxon>Polistinae</taxon>
        <taxon>Polistini</taxon>
        <taxon>Polistes</taxon>
    </lineage>
</organism>
<evidence type="ECO:0000313" key="1">
    <source>
        <dbReference type="Proteomes" id="UP000694924"/>
    </source>
</evidence>
<keyword evidence="1" id="KW-1185">Reference proteome</keyword>
<dbReference type="PANTHER" id="PTHR24114">
    <property type="entry name" value="LEUCINE RICH REPEAT FAMILY PROTEIN"/>
    <property type="match status" value="1"/>
</dbReference>
<dbReference type="Pfam" id="PF13516">
    <property type="entry name" value="LRR_6"/>
    <property type="match status" value="2"/>
</dbReference>
<reference evidence="2" key="1">
    <citation type="submission" date="2025-08" db="UniProtKB">
        <authorList>
            <consortium name="RefSeq"/>
        </authorList>
    </citation>
    <scope>IDENTIFICATION</scope>
    <source>
        <tissue evidence="2">Whole body</tissue>
    </source>
</reference>